<keyword evidence="4" id="KW-1185">Reference proteome</keyword>
<evidence type="ECO:0000313" key="3">
    <source>
        <dbReference type="EMBL" id="MCO6160120.1"/>
    </source>
</evidence>
<sequence>MTRPLRIALVAHPRHPIAEPFKGGMEAHSFHLAQGLMARGHEVTLFASGDSDPRFTVDPIMAVHYDRDYPWENTRPHPQLYTILDTQFGAVRHRIFSGHYDVVHNNSLHRFILQEAKHTGQPCVTSLHVPPYDAIHGVVRDSLCATHLATVTSARQNISWWGNTPLPESLVVHNGIDPSLWPWSAQGKGHALWCGRISRNKGPHFAVQAARRTGVPLRLFGYLEDRPYFDQEIAPYLDQNLRYGGVLSGDALATEMRMASVLIFTPCWDEPFGLVAVEAMASGLPVAAFEQGAVREIIGEAAGRYAPPGCIDALSDAIAAAMTIDRAVPRGRVMKAFTHDRMINSYEQLYGRVMAAAHDASARVPYETLML</sequence>
<evidence type="ECO:0000313" key="4">
    <source>
        <dbReference type="Proteomes" id="UP001523401"/>
    </source>
</evidence>
<dbReference type="Pfam" id="PF13439">
    <property type="entry name" value="Glyco_transf_4"/>
    <property type="match status" value="1"/>
</dbReference>
<feature type="domain" description="Glycosyl transferase family 1" evidence="1">
    <location>
        <begin position="191"/>
        <end position="323"/>
    </location>
</feature>
<dbReference type="EMBL" id="JAMXQU010000005">
    <property type="protein sequence ID" value="MCO6160120.1"/>
    <property type="molecule type" value="Genomic_DNA"/>
</dbReference>
<reference evidence="3 4" key="1">
    <citation type="submission" date="2022-06" db="EMBL/GenBank/DDBJ databases">
        <title>Whole-genome of Asaia lannensis strain LMG 27011T.</title>
        <authorList>
            <person name="Sombolestani A."/>
        </authorList>
    </citation>
    <scope>NUCLEOTIDE SEQUENCE [LARGE SCALE GENOMIC DNA]</scope>
    <source>
        <strain evidence="3 4">NBRC 102526</strain>
    </source>
</reference>
<name>A0ABT1CGY3_9PROT</name>
<dbReference type="Gene3D" id="3.40.50.2000">
    <property type="entry name" value="Glycogen Phosphorylase B"/>
    <property type="match status" value="2"/>
</dbReference>
<dbReference type="InterPro" id="IPR001296">
    <property type="entry name" value="Glyco_trans_1"/>
</dbReference>
<keyword evidence="3" id="KW-0808">Transferase</keyword>
<evidence type="ECO:0000259" key="2">
    <source>
        <dbReference type="Pfam" id="PF13439"/>
    </source>
</evidence>
<keyword evidence="3" id="KW-0328">Glycosyltransferase</keyword>
<gene>
    <name evidence="3" type="ORF">NF685_08775</name>
</gene>
<protein>
    <submittedName>
        <fullName evidence="3">Glycosyltransferase</fullName>
        <ecNumber evidence="3">2.4.-.-</ecNumber>
    </submittedName>
</protein>
<dbReference type="InterPro" id="IPR050194">
    <property type="entry name" value="Glycosyltransferase_grp1"/>
</dbReference>
<dbReference type="PANTHER" id="PTHR45947:SF3">
    <property type="entry name" value="SULFOQUINOVOSYL TRANSFERASE SQD2"/>
    <property type="match status" value="1"/>
</dbReference>
<dbReference type="InterPro" id="IPR028098">
    <property type="entry name" value="Glyco_trans_4-like_N"/>
</dbReference>
<proteinExistence type="predicted"/>
<evidence type="ECO:0000259" key="1">
    <source>
        <dbReference type="Pfam" id="PF00534"/>
    </source>
</evidence>
<dbReference type="Proteomes" id="UP001523401">
    <property type="component" value="Unassembled WGS sequence"/>
</dbReference>
<dbReference type="SUPFAM" id="SSF53756">
    <property type="entry name" value="UDP-Glycosyltransferase/glycogen phosphorylase"/>
    <property type="match status" value="1"/>
</dbReference>
<feature type="domain" description="Glycosyltransferase subfamily 4-like N-terminal" evidence="2">
    <location>
        <begin position="23"/>
        <end position="179"/>
    </location>
</feature>
<comment type="caution">
    <text evidence="3">The sequence shown here is derived from an EMBL/GenBank/DDBJ whole genome shotgun (WGS) entry which is preliminary data.</text>
</comment>
<dbReference type="EC" id="2.4.-.-" evidence="3"/>
<dbReference type="Pfam" id="PF00534">
    <property type="entry name" value="Glycos_transf_1"/>
    <property type="match status" value="1"/>
</dbReference>
<organism evidence="3 4">
    <name type="scientific">Asaia lannensis NBRC 102526</name>
    <dbReference type="NCBI Taxonomy" id="1307926"/>
    <lineage>
        <taxon>Bacteria</taxon>
        <taxon>Pseudomonadati</taxon>
        <taxon>Pseudomonadota</taxon>
        <taxon>Alphaproteobacteria</taxon>
        <taxon>Acetobacterales</taxon>
        <taxon>Acetobacteraceae</taxon>
        <taxon>Asaia</taxon>
    </lineage>
</organism>
<dbReference type="PANTHER" id="PTHR45947">
    <property type="entry name" value="SULFOQUINOVOSYL TRANSFERASE SQD2"/>
    <property type="match status" value="1"/>
</dbReference>
<dbReference type="RefSeq" id="WP_252849354.1">
    <property type="nucleotide sequence ID" value="NZ_BAPW01000028.1"/>
</dbReference>
<dbReference type="GO" id="GO:0016757">
    <property type="term" value="F:glycosyltransferase activity"/>
    <property type="evidence" value="ECO:0007669"/>
    <property type="project" value="UniProtKB-KW"/>
</dbReference>
<accession>A0ABT1CGY3</accession>